<proteinExistence type="predicted"/>
<sequence length="416" mass="46695">MATDLEKDVDIWKPCTSDVILKLRAVRMKKKMVGLEVGIDKTICEGPVRLSFMALDADEHDPTFHGGVDKAVHGYSASHYPTWRSEFPAAAEKSVPGGFGENFVFKYVNERTVCIGDICAIGDGGAVLQVSLPCQLCYKLNHRFQLKNLAPNTRTIERVQEYLHRNQQDYAMNEELAEIEALGDESRNNFQKRKTVRRKFTIVEKKRQTPRITSFVLKAAEKVADTEKLDPGTYATIKLPNGFVRSYSIVFEKSRGSRHLHEFTSLGDIVEVDEIPFRDRLDPLRDYIRFHDRSLGTLSWNAHVYICGPDRMNLAVKAAATPARVEEGDVHYEAFQADEMGDPFDAEVINRESKIVQVKGEESLLEALRSAFGDVESSCKVGNCGTCRVAYDVGDEKATAMLSYVSRGVVRIASEI</sequence>
<dbReference type="EMBL" id="MU006701">
    <property type="protein sequence ID" value="KAF2633699.1"/>
    <property type="molecule type" value="Genomic_DNA"/>
</dbReference>
<evidence type="ECO:0000313" key="2">
    <source>
        <dbReference type="Proteomes" id="UP000799754"/>
    </source>
</evidence>
<dbReference type="Proteomes" id="UP000799754">
    <property type="component" value="Unassembled WGS sequence"/>
</dbReference>
<name>A0ACB6SJM9_9PLEO</name>
<reference evidence="1" key="1">
    <citation type="journal article" date="2020" name="Stud. Mycol.">
        <title>101 Dothideomycetes genomes: a test case for predicting lifestyles and emergence of pathogens.</title>
        <authorList>
            <person name="Haridas S."/>
            <person name="Albert R."/>
            <person name="Binder M."/>
            <person name="Bloem J."/>
            <person name="Labutti K."/>
            <person name="Salamov A."/>
            <person name="Andreopoulos B."/>
            <person name="Baker S."/>
            <person name="Barry K."/>
            <person name="Bills G."/>
            <person name="Bluhm B."/>
            <person name="Cannon C."/>
            <person name="Castanera R."/>
            <person name="Culley D."/>
            <person name="Daum C."/>
            <person name="Ezra D."/>
            <person name="Gonzalez J."/>
            <person name="Henrissat B."/>
            <person name="Kuo A."/>
            <person name="Liang C."/>
            <person name="Lipzen A."/>
            <person name="Lutzoni F."/>
            <person name="Magnuson J."/>
            <person name="Mondo S."/>
            <person name="Nolan M."/>
            <person name="Ohm R."/>
            <person name="Pangilinan J."/>
            <person name="Park H.-J."/>
            <person name="Ramirez L."/>
            <person name="Alfaro M."/>
            <person name="Sun H."/>
            <person name="Tritt A."/>
            <person name="Yoshinaga Y."/>
            <person name="Zwiers L.-H."/>
            <person name="Turgeon B."/>
            <person name="Goodwin S."/>
            <person name="Spatafora J."/>
            <person name="Crous P."/>
            <person name="Grigoriev I."/>
        </authorList>
    </citation>
    <scope>NUCLEOTIDE SEQUENCE</scope>
    <source>
        <strain evidence="1">CBS 525.71</strain>
    </source>
</reference>
<protein>
    <submittedName>
        <fullName evidence="1">PK beta-barrel-protein domain-containing protein-like protein</fullName>
    </submittedName>
</protein>
<gene>
    <name evidence="1" type="ORF">BU25DRAFT_427171</name>
</gene>
<organism evidence="1 2">
    <name type="scientific">Macroventuria anomochaeta</name>
    <dbReference type="NCBI Taxonomy" id="301207"/>
    <lineage>
        <taxon>Eukaryota</taxon>
        <taxon>Fungi</taxon>
        <taxon>Dikarya</taxon>
        <taxon>Ascomycota</taxon>
        <taxon>Pezizomycotina</taxon>
        <taxon>Dothideomycetes</taxon>
        <taxon>Pleosporomycetidae</taxon>
        <taxon>Pleosporales</taxon>
        <taxon>Pleosporineae</taxon>
        <taxon>Didymellaceae</taxon>
        <taxon>Macroventuria</taxon>
    </lineage>
</organism>
<keyword evidence="2" id="KW-1185">Reference proteome</keyword>
<accession>A0ACB6SJM9</accession>
<evidence type="ECO:0000313" key="1">
    <source>
        <dbReference type="EMBL" id="KAF2633699.1"/>
    </source>
</evidence>
<comment type="caution">
    <text evidence="1">The sequence shown here is derived from an EMBL/GenBank/DDBJ whole genome shotgun (WGS) entry which is preliminary data.</text>
</comment>